<dbReference type="InterPro" id="IPR033127">
    <property type="entry name" value="UBQ-activ_enz_E1_Cys_AS"/>
</dbReference>
<evidence type="ECO:0000256" key="3">
    <source>
        <dbReference type="ARBA" id="ARBA00022840"/>
    </source>
</evidence>
<evidence type="ECO:0000313" key="7">
    <source>
        <dbReference type="EMBL" id="CEP61535.1"/>
    </source>
</evidence>
<keyword evidence="1 5" id="KW-0547">Nucleotide-binding</keyword>
<dbReference type="UniPathway" id="UPA00885"/>
<dbReference type="Pfam" id="PF00899">
    <property type="entry name" value="ThiF"/>
    <property type="match status" value="1"/>
</dbReference>
<keyword evidence="3 5" id="KW-0067">ATP-binding</keyword>
<dbReference type="GO" id="GO:0045116">
    <property type="term" value="P:protein neddylation"/>
    <property type="evidence" value="ECO:0007669"/>
    <property type="project" value="UniProtKB-UniRule"/>
</dbReference>
<name>A0A0C7N843_9SACH</name>
<evidence type="ECO:0000259" key="6">
    <source>
        <dbReference type="Pfam" id="PF00899"/>
    </source>
</evidence>
<organism evidence="7 8">
    <name type="scientific">Lachancea lanzarotensis</name>
    <dbReference type="NCBI Taxonomy" id="1245769"/>
    <lineage>
        <taxon>Eukaryota</taxon>
        <taxon>Fungi</taxon>
        <taxon>Dikarya</taxon>
        <taxon>Ascomycota</taxon>
        <taxon>Saccharomycotina</taxon>
        <taxon>Saccharomycetes</taxon>
        <taxon>Saccharomycetales</taxon>
        <taxon>Saccharomycetaceae</taxon>
        <taxon>Lachancea</taxon>
    </lineage>
</organism>
<accession>A0A0C7N843</accession>
<dbReference type="InterPro" id="IPR045886">
    <property type="entry name" value="ThiF/MoeB/HesA"/>
</dbReference>
<dbReference type="PROSITE" id="PS00865">
    <property type="entry name" value="UBIQUITIN_ACTIVAT_2"/>
    <property type="match status" value="1"/>
</dbReference>
<dbReference type="GO" id="GO:0005634">
    <property type="term" value="C:nucleus"/>
    <property type="evidence" value="ECO:0007669"/>
    <property type="project" value="TreeGrafter"/>
</dbReference>
<comment type="catalytic activity">
    <reaction evidence="5">
        <text>ATP + [NEDD8 protein] + [E1 NEDD8-activating enzyme]-L-cysteine = AMP + diphosphate + [E1 NEDD8-activating enzyme]-S-[NEDD8 protein]-yl-L-cysteine.</text>
        <dbReference type="EC" id="6.2.1.64"/>
    </reaction>
</comment>
<dbReference type="GeneID" id="34684960"/>
<gene>
    <name evidence="7" type="ORF">LALA0_S03e05028g</name>
</gene>
<comment type="pathway">
    <text evidence="5">Protein modification; protein neddylation.</text>
</comment>
<dbReference type="Proteomes" id="UP000054304">
    <property type="component" value="Unassembled WGS sequence"/>
</dbReference>
<sequence>MADPATSVLVLGAGGLGCEILKNLAFQGVPTIHVVDMDIIELSNLNRQFLFEEKDIGQPKAVIAARYINEKHLIGLGDRPVCVTAHFQDLTLLSDSFLSQFTLIVSGLDSIQARRAINSRLVRLTFDSGYEKCIPLIDGGSDGLQGHCKVIIPGFAACYECSLATLPPENESYPLCTVANNPRLPEHVIEYLLTVQWAQEHPDRSFDYSVDEHFQWLLNRSLERAALFKIDTSKFTASFVLGVVKNIVPSVASTNAIIAAQCCNEVSKLMYNDYDIETSNNFMVYNGQDGCFTYAFVHERRPDCLVCGELT</sequence>
<dbReference type="EC" id="6.2.1.64" evidence="5"/>
<feature type="active site" description="Glycyl thioester intermediate" evidence="4">
    <location>
        <position position="176"/>
    </location>
</feature>
<dbReference type="GO" id="GO:0005737">
    <property type="term" value="C:cytoplasm"/>
    <property type="evidence" value="ECO:0007669"/>
    <property type="project" value="TreeGrafter"/>
</dbReference>
<feature type="domain" description="THIF-type NAD/FAD binding fold" evidence="6">
    <location>
        <begin position="6"/>
        <end position="305"/>
    </location>
</feature>
<evidence type="ECO:0000256" key="4">
    <source>
        <dbReference type="PROSITE-ProRule" id="PRU10132"/>
    </source>
</evidence>
<dbReference type="STRING" id="1245769.A0A0C7N843"/>
<dbReference type="Gene3D" id="1.10.10.520">
    <property type="entry name" value="Ubiquitin activating enzymes (Uba3). Chain: B, domain 2"/>
    <property type="match status" value="1"/>
</dbReference>
<keyword evidence="5" id="KW-0436">Ligase</keyword>
<dbReference type="InterPro" id="IPR035985">
    <property type="entry name" value="Ubiquitin-activating_enz"/>
</dbReference>
<dbReference type="GO" id="GO:0019781">
    <property type="term" value="F:NEDD8 activating enzyme activity"/>
    <property type="evidence" value="ECO:0007669"/>
    <property type="project" value="UniProtKB-UniRule"/>
</dbReference>
<evidence type="ECO:0000256" key="5">
    <source>
        <dbReference type="RuleBase" id="RU368009"/>
    </source>
</evidence>
<evidence type="ECO:0000256" key="2">
    <source>
        <dbReference type="ARBA" id="ARBA00022786"/>
    </source>
</evidence>
<reference evidence="7 8" key="1">
    <citation type="submission" date="2014-12" db="EMBL/GenBank/DDBJ databases">
        <authorList>
            <person name="Neuveglise Cecile"/>
        </authorList>
    </citation>
    <scope>NUCLEOTIDE SEQUENCE [LARGE SCALE GENOMIC DNA]</scope>
    <source>
        <strain evidence="7 8">CBS 12615</strain>
    </source>
</reference>
<dbReference type="PANTHER" id="PTHR10953">
    <property type="entry name" value="UBIQUITIN-ACTIVATING ENZYME E1"/>
    <property type="match status" value="1"/>
</dbReference>
<dbReference type="SUPFAM" id="SSF69572">
    <property type="entry name" value="Activating enzymes of the ubiquitin-like proteins"/>
    <property type="match status" value="1"/>
</dbReference>
<keyword evidence="2 5" id="KW-0833">Ubl conjugation pathway</keyword>
<dbReference type="AlphaFoldDB" id="A0A0C7N843"/>
<comment type="similarity">
    <text evidence="5">Belongs to the ubiquitin-activating E1 family. UBA3 subfamily.</text>
</comment>
<evidence type="ECO:0000256" key="1">
    <source>
        <dbReference type="ARBA" id="ARBA00022741"/>
    </source>
</evidence>
<dbReference type="RefSeq" id="XP_022627769.1">
    <property type="nucleotide sequence ID" value="XM_022773280.1"/>
</dbReference>
<dbReference type="OrthoDB" id="10255449at2759"/>
<dbReference type="GO" id="GO:0005524">
    <property type="term" value="F:ATP binding"/>
    <property type="evidence" value="ECO:0007669"/>
    <property type="project" value="UniProtKB-UniRule"/>
</dbReference>
<dbReference type="EMBL" id="LN736362">
    <property type="protein sequence ID" value="CEP61535.1"/>
    <property type="molecule type" value="Genomic_DNA"/>
</dbReference>
<protein>
    <recommendedName>
        <fullName evidence="5">NEDD8-activating enzyme E1 catalytic subunit</fullName>
        <ecNumber evidence="5">6.2.1.64</ecNumber>
    </recommendedName>
</protein>
<dbReference type="GO" id="GO:0120123">
    <property type="term" value="C:ubiquitin activating enzyme complex"/>
    <property type="evidence" value="ECO:0007669"/>
    <property type="project" value="EnsemblFungi"/>
</dbReference>
<dbReference type="PANTHER" id="PTHR10953:SF6">
    <property type="entry name" value="NEDD8-ACTIVATING ENZYME E1 CATALYTIC SUBUNIT"/>
    <property type="match status" value="1"/>
</dbReference>
<dbReference type="HOGENOM" id="CLU_013325_13_0_1"/>
<proteinExistence type="inferred from homology"/>
<dbReference type="InterPro" id="IPR023318">
    <property type="entry name" value="Ub_act_enz_dom_a_sf"/>
</dbReference>
<keyword evidence="8" id="KW-1185">Reference proteome</keyword>
<evidence type="ECO:0000313" key="8">
    <source>
        <dbReference type="Proteomes" id="UP000054304"/>
    </source>
</evidence>
<dbReference type="Gene3D" id="3.40.50.720">
    <property type="entry name" value="NAD(P)-binding Rossmann-like Domain"/>
    <property type="match status" value="1"/>
</dbReference>
<dbReference type="InterPro" id="IPR000594">
    <property type="entry name" value="ThiF_NAD_FAD-bd"/>
</dbReference>
<comment type="function">
    <text evidence="5">Catalytic subunit of the dimeric E1 enzyme, which activates NEDD8.</text>
</comment>